<feature type="region of interest" description="Disordered" evidence="1">
    <location>
        <begin position="1"/>
        <end position="29"/>
    </location>
</feature>
<comment type="caution">
    <text evidence="2">The sequence shown here is derived from an EMBL/GenBank/DDBJ whole genome shotgun (WGS) entry which is preliminary data.</text>
</comment>
<sequence length="119" mass="13348">MPQNPVKSPATYPNFPTRQDRSVVSSHFGSPDYSKNFVNEVPDMHAPKQGKLPLEQFDDEYTQQHPMFSHNGSKRRGFNSGALPATHAGLRPLLDFNSLYVFRFVDGVGDQVRGVDNRG</sequence>
<reference evidence="2 3" key="1">
    <citation type="journal article" date="2024" name="G3 (Bethesda)">
        <title>Genome assembly of Hibiscus sabdariffa L. provides insights into metabolisms of medicinal natural products.</title>
        <authorList>
            <person name="Kim T."/>
        </authorList>
    </citation>
    <scope>NUCLEOTIDE SEQUENCE [LARGE SCALE GENOMIC DNA]</scope>
    <source>
        <strain evidence="2">TK-2024</strain>
        <tissue evidence="2">Old leaves</tissue>
    </source>
</reference>
<dbReference type="Proteomes" id="UP001396334">
    <property type="component" value="Unassembled WGS sequence"/>
</dbReference>
<keyword evidence="3" id="KW-1185">Reference proteome</keyword>
<name>A0ABR2NB69_9ROSI</name>
<evidence type="ECO:0000313" key="2">
    <source>
        <dbReference type="EMBL" id="KAK8973323.1"/>
    </source>
</evidence>
<evidence type="ECO:0000256" key="1">
    <source>
        <dbReference type="SAM" id="MobiDB-lite"/>
    </source>
</evidence>
<evidence type="ECO:0000313" key="3">
    <source>
        <dbReference type="Proteomes" id="UP001396334"/>
    </source>
</evidence>
<proteinExistence type="predicted"/>
<gene>
    <name evidence="2" type="ORF">V6N11_069193</name>
</gene>
<protein>
    <submittedName>
        <fullName evidence="2">Uncharacterized protein</fullName>
    </submittedName>
</protein>
<dbReference type="EMBL" id="JBBPBN010000187">
    <property type="protein sequence ID" value="KAK8973323.1"/>
    <property type="molecule type" value="Genomic_DNA"/>
</dbReference>
<feature type="compositionally biased region" description="Polar residues" evidence="1">
    <location>
        <begin position="14"/>
        <end position="28"/>
    </location>
</feature>
<accession>A0ABR2NB69</accession>
<organism evidence="2 3">
    <name type="scientific">Hibiscus sabdariffa</name>
    <name type="common">roselle</name>
    <dbReference type="NCBI Taxonomy" id="183260"/>
    <lineage>
        <taxon>Eukaryota</taxon>
        <taxon>Viridiplantae</taxon>
        <taxon>Streptophyta</taxon>
        <taxon>Embryophyta</taxon>
        <taxon>Tracheophyta</taxon>
        <taxon>Spermatophyta</taxon>
        <taxon>Magnoliopsida</taxon>
        <taxon>eudicotyledons</taxon>
        <taxon>Gunneridae</taxon>
        <taxon>Pentapetalae</taxon>
        <taxon>rosids</taxon>
        <taxon>malvids</taxon>
        <taxon>Malvales</taxon>
        <taxon>Malvaceae</taxon>
        <taxon>Malvoideae</taxon>
        <taxon>Hibiscus</taxon>
    </lineage>
</organism>